<dbReference type="CDD" id="cd23812">
    <property type="entry name" value="UBCc_ScPEX4-like"/>
    <property type="match status" value="1"/>
</dbReference>
<evidence type="ECO:0000313" key="4">
    <source>
        <dbReference type="Proteomes" id="UP000789342"/>
    </source>
</evidence>
<dbReference type="AlphaFoldDB" id="A0A9N9C4T6"/>
<gene>
    <name evidence="3" type="ORF">AMORRO_LOCUS7175</name>
</gene>
<dbReference type="PROSITE" id="PS50127">
    <property type="entry name" value="UBC_2"/>
    <property type="match status" value="1"/>
</dbReference>
<feature type="non-terminal residue" evidence="3">
    <location>
        <position position="1"/>
    </location>
</feature>
<dbReference type="InterPro" id="IPR050113">
    <property type="entry name" value="Ub_conjugating_enzyme"/>
</dbReference>
<keyword evidence="1" id="KW-0833">Ubl conjugation pathway</keyword>
<feature type="domain" description="UBC core" evidence="2">
    <location>
        <begin position="4"/>
        <end position="170"/>
    </location>
</feature>
<organism evidence="3 4">
    <name type="scientific">Acaulospora morrowiae</name>
    <dbReference type="NCBI Taxonomy" id="94023"/>
    <lineage>
        <taxon>Eukaryota</taxon>
        <taxon>Fungi</taxon>
        <taxon>Fungi incertae sedis</taxon>
        <taxon>Mucoromycota</taxon>
        <taxon>Glomeromycotina</taxon>
        <taxon>Glomeromycetes</taxon>
        <taxon>Diversisporales</taxon>
        <taxon>Acaulosporaceae</taxon>
        <taxon>Acaulospora</taxon>
    </lineage>
</organism>
<accession>A0A9N9C4T6</accession>
<dbReference type="PANTHER" id="PTHR24067">
    <property type="entry name" value="UBIQUITIN-CONJUGATING ENZYME E2"/>
    <property type="match status" value="1"/>
</dbReference>
<proteinExistence type="predicted"/>
<evidence type="ECO:0000259" key="2">
    <source>
        <dbReference type="PROSITE" id="PS50127"/>
    </source>
</evidence>
<dbReference type="InterPro" id="IPR016135">
    <property type="entry name" value="UBQ-conjugating_enzyme/RWD"/>
</dbReference>
<name>A0A9N9C4T6_9GLOM</name>
<dbReference type="SMART" id="SM00212">
    <property type="entry name" value="UBCc"/>
    <property type="match status" value="1"/>
</dbReference>
<dbReference type="Pfam" id="PF00179">
    <property type="entry name" value="UQ_con"/>
    <property type="match status" value="1"/>
</dbReference>
<dbReference type="Gene3D" id="3.10.110.10">
    <property type="entry name" value="Ubiquitin Conjugating Enzyme"/>
    <property type="match status" value="1"/>
</dbReference>
<evidence type="ECO:0000256" key="1">
    <source>
        <dbReference type="ARBA" id="ARBA00022786"/>
    </source>
</evidence>
<protein>
    <submittedName>
        <fullName evidence="3">12487_t:CDS:1</fullName>
    </submittedName>
</protein>
<reference evidence="3" key="1">
    <citation type="submission" date="2021-06" db="EMBL/GenBank/DDBJ databases">
        <authorList>
            <person name="Kallberg Y."/>
            <person name="Tangrot J."/>
            <person name="Rosling A."/>
        </authorList>
    </citation>
    <scope>NUCLEOTIDE SEQUENCE</scope>
    <source>
        <strain evidence="3">CL551</strain>
    </source>
</reference>
<dbReference type="Proteomes" id="UP000789342">
    <property type="component" value="Unassembled WGS sequence"/>
</dbReference>
<dbReference type="InterPro" id="IPR000608">
    <property type="entry name" value="UBC"/>
</dbReference>
<keyword evidence="4" id="KW-1185">Reference proteome</keyword>
<evidence type="ECO:0000313" key="3">
    <source>
        <dbReference type="EMBL" id="CAG8587055.1"/>
    </source>
</evidence>
<dbReference type="EMBL" id="CAJVPV010005221">
    <property type="protein sequence ID" value="CAG8587055.1"/>
    <property type="molecule type" value="Genomic_DNA"/>
</dbReference>
<comment type="caution">
    <text evidence="3">The sequence shown here is derived from an EMBL/GenBank/DDBJ whole genome shotgun (WGS) entry which is preliminary data.</text>
</comment>
<sequence length="170" mass="19052">MVGAVSRRLLKELKDYQKEPNPDLAELSPIQDDNILIWKAELRGEADTPYEGIISLDISEEMYCCKRGKVLKCGFIPGGHWTLHIDIPKTYPIHPPKIKFVTKICHPNVSFKTGEICLDILKTAWSPAWTLQSACMAIRLLLSNPEPTSPLNCDAANLLRCGDLMGYESL</sequence>
<dbReference type="OrthoDB" id="9973183at2759"/>
<dbReference type="SUPFAM" id="SSF54495">
    <property type="entry name" value="UBC-like"/>
    <property type="match status" value="1"/>
</dbReference>